<keyword evidence="1" id="KW-0812">Transmembrane</keyword>
<keyword evidence="1" id="KW-1133">Transmembrane helix</keyword>
<feature type="transmembrane region" description="Helical" evidence="1">
    <location>
        <begin position="68"/>
        <end position="87"/>
    </location>
</feature>
<name>A0ABS9UEI6_9BACL</name>
<evidence type="ECO:0000256" key="1">
    <source>
        <dbReference type="SAM" id="Phobius"/>
    </source>
</evidence>
<dbReference type="EMBL" id="JAKZFC010000004">
    <property type="protein sequence ID" value="MCH7322739.1"/>
    <property type="molecule type" value="Genomic_DNA"/>
</dbReference>
<gene>
    <name evidence="2" type="ORF">LZ480_12645</name>
</gene>
<comment type="caution">
    <text evidence="2">The sequence shown here is derived from an EMBL/GenBank/DDBJ whole genome shotgun (WGS) entry which is preliminary data.</text>
</comment>
<feature type="transmembrane region" description="Helical" evidence="1">
    <location>
        <begin position="6"/>
        <end position="21"/>
    </location>
</feature>
<evidence type="ECO:0008006" key="4">
    <source>
        <dbReference type="Google" id="ProtNLM"/>
    </source>
</evidence>
<evidence type="ECO:0000313" key="2">
    <source>
        <dbReference type="EMBL" id="MCH7322739.1"/>
    </source>
</evidence>
<organism evidence="2 3">
    <name type="scientific">Solibacillus palustris</name>
    <dbReference type="NCBI Taxonomy" id="2908203"/>
    <lineage>
        <taxon>Bacteria</taxon>
        <taxon>Bacillati</taxon>
        <taxon>Bacillota</taxon>
        <taxon>Bacilli</taxon>
        <taxon>Bacillales</taxon>
        <taxon>Caryophanaceae</taxon>
        <taxon>Solibacillus</taxon>
    </lineage>
</organism>
<proteinExistence type="predicted"/>
<dbReference type="Proteomes" id="UP001316087">
    <property type="component" value="Unassembled WGS sequence"/>
</dbReference>
<protein>
    <recommendedName>
        <fullName evidence="4">MFS transporter</fullName>
    </recommendedName>
</protein>
<accession>A0ABS9UEI6</accession>
<sequence>MWVILGLIAIVTTFINLYLYATGKDYKLAMAMGLSFTALTLCSEYSLVSEWVKKEDWSLLGEVPNYGRALWFLTIVSILLNIAPILLERKGKKQ</sequence>
<keyword evidence="1" id="KW-0472">Membrane</keyword>
<evidence type="ECO:0000313" key="3">
    <source>
        <dbReference type="Proteomes" id="UP001316087"/>
    </source>
</evidence>
<reference evidence="2 3" key="1">
    <citation type="submission" date="2022-03" db="EMBL/GenBank/DDBJ databases">
        <authorList>
            <person name="Jo J.-H."/>
            <person name="Im W.-T."/>
        </authorList>
    </citation>
    <scope>NUCLEOTIDE SEQUENCE [LARGE SCALE GENOMIC DNA]</scope>
    <source>
        <strain evidence="2 3">MA9</strain>
    </source>
</reference>
<dbReference type="RefSeq" id="WP_241369801.1">
    <property type="nucleotide sequence ID" value="NZ_JAKZFC010000004.1"/>
</dbReference>
<keyword evidence="3" id="KW-1185">Reference proteome</keyword>